<dbReference type="Pfam" id="PF04158">
    <property type="entry name" value="Sof1"/>
    <property type="match status" value="1"/>
</dbReference>
<dbReference type="SMART" id="SM00320">
    <property type="entry name" value="WD40"/>
    <property type="match status" value="7"/>
</dbReference>
<name>A0A098VRX8_9MICR</name>
<evidence type="ECO:0000256" key="10">
    <source>
        <dbReference type="SAM" id="MobiDB-lite"/>
    </source>
</evidence>
<dbReference type="OrthoDB" id="10249065at2759"/>
<feature type="repeat" description="WD" evidence="9">
    <location>
        <begin position="352"/>
        <end position="393"/>
    </location>
</feature>
<dbReference type="GO" id="GO:0016567">
    <property type="term" value="P:protein ubiquitination"/>
    <property type="evidence" value="ECO:0007669"/>
    <property type="project" value="UniProtKB-UniPathway"/>
</dbReference>
<feature type="repeat" description="WD" evidence="9">
    <location>
        <begin position="134"/>
        <end position="178"/>
    </location>
</feature>
<comment type="caution">
    <text evidence="12">The sequence shown here is derived from an EMBL/GenBank/DDBJ whole genome shotgun (WGS) entry which is preliminary data.</text>
</comment>
<dbReference type="AlphaFoldDB" id="A0A098VRX8"/>
<dbReference type="PRINTS" id="PR00320">
    <property type="entry name" value="GPROTEINBRPT"/>
</dbReference>
<evidence type="ECO:0000313" key="12">
    <source>
        <dbReference type="EMBL" id="KGG50471.1"/>
    </source>
</evidence>
<dbReference type="InterPro" id="IPR051733">
    <property type="entry name" value="WD_repeat_DCAF13/WDSOF1"/>
</dbReference>
<keyword evidence="5" id="KW-0677">Repeat</keyword>
<dbReference type="InterPro" id="IPR001680">
    <property type="entry name" value="WD40_rpt"/>
</dbReference>
<dbReference type="PROSITE" id="PS50294">
    <property type="entry name" value="WD_REPEATS_REGION"/>
    <property type="match status" value="4"/>
</dbReference>
<dbReference type="EMBL" id="JMKJ01000579">
    <property type="protein sequence ID" value="KGG50471.1"/>
    <property type="molecule type" value="Genomic_DNA"/>
</dbReference>
<dbReference type="PANTHER" id="PTHR22851">
    <property type="entry name" value="U3 SMALL NUCLEOLAR RNA U3 SNORNA ASSOCIATED PROTEIN"/>
    <property type="match status" value="1"/>
</dbReference>
<dbReference type="RefSeq" id="XP_013236898.1">
    <property type="nucleotide sequence ID" value="XM_013381444.1"/>
</dbReference>
<gene>
    <name evidence="12" type="ORF">DI09_6p550</name>
</gene>
<dbReference type="GO" id="GO:0000462">
    <property type="term" value="P:maturation of SSU-rRNA from tricistronic rRNA transcript (SSU-rRNA, 5.8S rRNA, LSU-rRNA)"/>
    <property type="evidence" value="ECO:0007669"/>
    <property type="project" value="TreeGrafter"/>
</dbReference>
<dbReference type="Proteomes" id="UP000029725">
    <property type="component" value="Unassembled WGS sequence"/>
</dbReference>
<evidence type="ECO:0000256" key="7">
    <source>
        <dbReference type="ARBA" id="ARBA00023274"/>
    </source>
</evidence>
<feature type="compositionally biased region" description="Basic and acidic residues" evidence="10">
    <location>
        <begin position="443"/>
        <end position="452"/>
    </location>
</feature>
<evidence type="ECO:0000256" key="2">
    <source>
        <dbReference type="ARBA" id="ARBA00005649"/>
    </source>
</evidence>
<sequence length="476" mass="53805">MSPLALYRLRLRAMSSLFLFNLNGNFFIMKIQVLSHSFASASRERNQDMPKTQVNMNPELHPFSRPRELTRALNVVKLERLFAKPFVGALSGHNDGVYAMAKHTRILNTLLSGSADGELRLWDISSKKTRWNMRHAHSRFVRALSFVHNDHSGSRFVSGSDDGFVHLWDTSASTSNSPIRSFEIGDCVSGLDHHPFDNTFVTAAGGVVSLWNHDRNTATTRWSRPGLETLTHVRFNSADASILGTCGLDRTVGLLDLRMDSPLARVTLTMKSNSLCWNPMEPLNFAVANEDSNAYLFDMRRLDMPLNVLEGHTSALLDLDFSPTGEELVSGSYDHTLRIFSTKHGRSRDVYHTKRMQKVFSVRWSMDNQFIFSSSDDGSIRYWRSQASSRSSALPSRQSEALNYGAALKAKYSQIPEVKRISTHRHIPKPISSAQREKRIILESQKRKEENRRKHSAPGAVPHLGLRSKIVELKLN</sequence>
<evidence type="ECO:0000259" key="11">
    <source>
        <dbReference type="Pfam" id="PF04158"/>
    </source>
</evidence>
<dbReference type="GO" id="GO:0032040">
    <property type="term" value="C:small-subunit processome"/>
    <property type="evidence" value="ECO:0007669"/>
    <property type="project" value="TreeGrafter"/>
</dbReference>
<dbReference type="InterPro" id="IPR036322">
    <property type="entry name" value="WD40_repeat_dom_sf"/>
</dbReference>
<feature type="repeat" description="WD" evidence="9">
    <location>
        <begin position="90"/>
        <end position="132"/>
    </location>
</feature>
<dbReference type="PROSITE" id="PS50082">
    <property type="entry name" value="WD_REPEATS_2"/>
    <property type="match status" value="4"/>
</dbReference>
<evidence type="ECO:0000256" key="9">
    <source>
        <dbReference type="PROSITE-ProRule" id="PRU00221"/>
    </source>
</evidence>
<organism evidence="12 13">
    <name type="scientific">Mitosporidium daphniae</name>
    <dbReference type="NCBI Taxonomy" id="1485682"/>
    <lineage>
        <taxon>Eukaryota</taxon>
        <taxon>Fungi</taxon>
        <taxon>Fungi incertae sedis</taxon>
        <taxon>Microsporidia</taxon>
        <taxon>Mitosporidium</taxon>
    </lineage>
</organism>
<evidence type="ECO:0000313" key="13">
    <source>
        <dbReference type="Proteomes" id="UP000029725"/>
    </source>
</evidence>
<comment type="similarity">
    <text evidence="2">Belongs to the WD repeat DCAF13/WDSOF1 family.</text>
</comment>
<evidence type="ECO:0000256" key="8">
    <source>
        <dbReference type="ARBA" id="ARBA00032239"/>
    </source>
</evidence>
<protein>
    <recommendedName>
        <fullName evidence="3">DDB1- and CUL4-associated factor 13</fullName>
    </recommendedName>
    <alternativeName>
        <fullName evidence="8">WD repeat and SOF domain-containing protein 1</fullName>
    </alternativeName>
</protein>
<feature type="repeat" description="WD" evidence="9">
    <location>
        <begin position="309"/>
        <end position="350"/>
    </location>
</feature>
<evidence type="ECO:0000256" key="6">
    <source>
        <dbReference type="ARBA" id="ARBA00023242"/>
    </source>
</evidence>
<dbReference type="SUPFAM" id="SSF50978">
    <property type="entry name" value="WD40 repeat-like"/>
    <property type="match status" value="1"/>
</dbReference>
<dbReference type="Gene3D" id="2.130.10.10">
    <property type="entry name" value="YVTN repeat-like/Quinoprotein amine dehydrogenase"/>
    <property type="match status" value="2"/>
</dbReference>
<evidence type="ECO:0000256" key="3">
    <source>
        <dbReference type="ARBA" id="ARBA00021762"/>
    </source>
</evidence>
<evidence type="ECO:0000256" key="1">
    <source>
        <dbReference type="ARBA" id="ARBA00004604"/>
    </source>
</evidence>
<dbReference type="PANTHER" id="PTHR22851:SF0">
    <property type="entry name" value="DDB1- AND CUL4-ASSOCIATED FACTOR 13"/>
    <property type="match status" value="1"/>
</dbReference>
<feature type="domain" description="Sof1-like protein" evidence="11">
    <location>
        <begin position="385"/>
        <end position="470"/>
    </location>
</feature>
<accession>A0A098VRX8</accession>
<dbReference type="InterPro" id="IPR020472">
    <property type="entry name" value="WD40_PAC1"/>
</dbReference>
<keyword evidence="13" id="KW-1185">Reference proteome</keyword>
<dbReference type="Pfam" id="PF00400">
    <property type="entry name" value="WD40"/>
    <property type="match status" value="4"/>
</dbReference>
<keyword evidence="6" id="KW-0539">Nucleus</keyword>
<comment type="subcellular location">
    <subcellularLocation>
        <location evidence="1">Nucleus</location>
        <location evidence="1">Nucleolus</location>
    </subcellularLocation>
</comment>
<evidence type="ECO:0000256" key="5">
    <source>
        <dbReference type="ARBA" id="ARBA00022737"/>
    </source>
</evidence>
<dbReference type="VEuPathDB" id="MicrosporidiaDB:DI09_6p550"/>
<dbReference type="InterPro" id="IPR019775">
    <property type="entry name" value="WD40_repeat_CS"/>
</dbReference>
<keyword evidence="4 9" id="KW-0853">WD repeat</keyword>
<keyword evidence="7" id="KW-0687">Ribonucleoprotein</keyword>
<feature type="region of interest" description="Disordered" evidence="10">
    <location>
        <begin position="443"/>
        <end position="463"/>
    </location>
</feature>
<dbReference type="InterPro" id="IPR015943">
    <property type="entry name" value="WD40/YVTN_repeat-like_dom_sf"/>
</dbReference>
<reference evidence="12 13" key="1">
    <citation type="submission" date="2014-04" db="EMBL/GenBank/DDBJ databases">
        <title>A new species of microsporidia sheds light on the evolution of extreme parasitism.</title>
        <authorList>
            <person name="Haag K.L."/>
            <person name="James T.Y."/>
            <person name="Larsson R."/>
            <person name="Schaer T.M."/>
            <person name="Refardt D."/>
            <person name="Pombert J.-F."/>
            <person name="Ebert D."/>
        </authorList>
    </citation>
    <scope>NUCLEOTIDE SEQUENCE [LARGE SCALE GENOMIC DNA]</scope>
    <source>
        <strain evidence="12 13">UGP3</strain>
        <tissue evidence="12">Spores</tissue>
    </source>
</reference>
<dbReference type="HOGENOM" id="CLU_033999_0_0_1"/>
<evidence type="ECO:0000256" key="4">
    <source>
        <dbReference type="ARBA" id="ARBA00022574"/>
    </source>
</evidence>
<dbReference type="PROSITE" id="PS00678">
    <property type="entry name" value="WD_REPEATS_1"/>
    <property type="match status" value="1"/>
</dbReference>
<proteinExistence type="inferred from homology"/>
<dbReference type="UniPathway" id="UPA00143"/>
<dbReference type="InterPro" id="IPR007287">
    <property type="entry name" value="Sof1"/>
</dbReference>
<dbReference type="GeneID" id="25260688"/>